<dbReference type="InterPro" id="IPR014710">
    <property type="entry name" value="RmlC-like_jellyroll"/>
</dbReference>
<protein>
    <submittedName>
        <fullName evidence="1">Cupin domain-containing protein</fullName>
    </submittedName>
</protein>
<dbReference type="RefSeq" id="WP_276640501.1">
    <property type="nucleotide sequence ID" value="NZ_CAUBXZ010000013.1"/>
</dbReference>
<reference evidence="1" key="1">
    <citation type="submission" date="2020-04" db="EMBL/GenBank/DDBJ databases">
        <title>Deep metagenomics examines the oral microbiome during advanced dental caries in children, revealing novel taxa and co-occurrences with host molecules.</title>
        <authorList>
            <person name="Baker J.L."/>
            <person name="Morton J.T."/>
            <person name="Dinis M."/>
            <person name="Alvarez R."/>
            <person name="Tran N.C."/>
            <person name="Knight R."/>
            <person name="Edlund A."/>
        </authorList>
    </citation>
    <scope>NUCLEOTIDE SEQUENCE</scope>
    <source>
        <strain evidence="1">JCVI_32_bin.14</strain>
    </source>
</reference>
<dbReference type="AlphaFoldDB" id="A0A930B995"/>
<proteinExistence type="predicted"/>
<dbReference type="Proteomes" id="UP000757890">
    <property type="component" value="Unassembled WGS sequence"/>
</dbReference>
<dbReference type="InterPro" id="IPR011051">
    <property type="entry name" value="RmlC_Cupin_sf"/>
</dbReference>
<name>A0A930B995_9FIRM</name>
<gene>
    <name evidence="1" type="ORF">HXL70_07375</name>
</gene>
<organism evidence="1 2">
    <name type="scientific">Dialister invisus</name>
    <dbReference type="NCBI Taxonomy" id="218538"/>
    <lineage>
        <taxon>Bacteria</taxon>
        <taxon>Bacillati</taxon>
        <taxon>Bacillota</taxon>
        <taxon>Negativicutes</taxon>
        <taxon>Veillonellales</taxon>
        <taxon>Veillonellaceae</taxon>
        <taxon>Dialister</taxon>
    </lineage>
</organism>
<dbReference type="PANTHER" id="PTHR37694">
    <property type="entry name" value="SLR8022 PROTEIN"/>
    <property type="match status" value="1"/>
</dbReference>
<comment type="caution">
    <text evidence="1">The sequence shown here is derived from an EMBL/GenBank/DDBJ whole genome shotgun (WGS) entry which is preliminary data.</text>
</comment>
<dbReference type="Gene3D" id="2.60.120.10">
    <property type="entry name" value="Jelly Rolls"/>
    <property type="match status" value="2"/>
</dbReference>
<dbReference type="SUPFAM" id="SSF51182">
    <property type="entry name" value="RmlC-like cupins"/>
    <property type="match status" value="2"/>
</dbReference>
<dbReference type="EMBL" id="JABZMK010000059">
    <property type="protein sequence ID" value="MBF1129846.1"/>
    <property type="molecule type" value="Genomic_DNA"/>
</dbReference>
<dbReference type="InterPro" id="IPR013096">
    <property type="entry name" value="Cupin_2"/>
</dbReference>
<dbReference type="CDD" id="cd02230">
    <property type="entry name" value="cupin_HP0902-like"/>
    <property type="match status" value="1"/>
</dbReference>
<evidence type="ECO:0000313" key="1">
    <source>
        <dbReference type="EMBL" id="MBF1129846.1"/>
    </source>
</evidence>
<dbReference type="Pfam" id="PF07883">
    <property type="entry name" value="Cupin_2"/>
    <property type="match status" value="1"/>
</dbReference>
<sequence length="218" mass="23677">MDVKKETVFSLAGENPVMEGCTISSLLSKGEDHFVFCFSLAKDTGISGEIYAAPRLYHVLRGCMNICLPDEKVFLKEGDAYFSPAHIPFSISAAANCIFLEIGTTKEALMNKAVEYSGVFQLKDVVPCQAGKVINRELIDTEGVRFAVISLSAGTILPEHAAPNDALLFALDGEAVFNCRGTDYTLRAGDNFAMSKGDPHHLEAKTDFKFALLLTKAE</sequence>
<accession>A0A930B995</accession>
<dbReference type="PANTHER" id="PTHR37694:SF1">
    <property type="entry name" value="SLR8022 PROTEIN"/>
    <property type="match status" value="1"/>
</dbReference>
<evidence type="ECO:0000313" key="2">
    <source>
        <dbReference type="Proteomes" id="UP000757890"/>
    </source>
</evidence>